<keyword evidence="1" id="KW-0732">Signal</keyword>
<dbReference type="InterPro" id="IPR051781">
    <property type="entry name" value="Metallo-dep_Hydrolase"/>
</dbReference>
<dbReference type="PANTHER" id="PTHR43135:SF3">
    <property type="entry name" value="ALPHA-D-RIBOSE 1-METHYLPHOSPHONATE 5-TRIPHOSPHATE DIPHOSPHATASE"/>
    <property type="match status" value="1"/>
</dbReference>
<keyword evidence="4" id="KW-1185">Reference proteome</keyword>
<dbReference type="Proteomes" id="UP001138768">
    <property type="component" value="Unassembled WGS sequence"/>
</dbReference>
<dbReference type="InterPro" id="IPR057744">
    <property type="entry name" value="OTAase-like"/>
</dbReference>
<comment type="caution">
    <text evidence="3">The sequence shown here is derived from an EMBL/GenBank/DDBJ whole genome shotgun (WGS) entry which is preliminary data.</text>
</comment>
<organism evidence="3 4">
    <name type="scientific">Lamprobacter modestohalophilus</name>
    <dbReference type="NCBI Taxonomy" id="1064514"/>
    <lineage>
        <taxon>Bacteria</taxon>
        <taxon>Pseudomonadati</taxon>
        <taxon>Pseudomonadota</taxon>
        <taxon>Gammaproteobacteria</taxon>
        <taxon>Chromatiales</taxon>
        <taxon>Chromatiaceae</taxon>
        <taxon>Lamprobacter</taxon>
    </lineage>
</organism>
<dbReference type="EMBL" id="NRRY01000037">
    <property type="protein sequence ID" value="MBK1620355.1"/>
    <property type="molecule type" value="Genomic_DNA"/>
</dbReference>
<feature type="signal peptide" evidence="1">
    <location>
        <begin position="1"/>
        <end position="20"/>
    </location>
</feature>
<dbReference type="PANTHER" id="PTHR43135">
    <property type="entry name" value="ALPHA-D-RIBOSE 1-METHYLPHOSPHONATE 5-TRIPHOSPHATE DIPHOSPHATASE"/>
    <property type="match status" value="1"/>
</dbReference>
<protein>
    <submittedName>
        <fullName evidence="3">Hydrolase</fullName>
    </submittedName>
</protein>
<proteinExistence type="predicted"/>
<dbReference type="InterPro" id="IPR006680">
    <property type="entry name" value="Amidohydro-rel"/>
</dbReference>
<dbReference type="GO" id="GO:0016810">
    <property type="term" value="F:hydrolase activity, acting on carbon-nitrogen (but not peptide) bonds"/>
    <property type="evidence" value="ECO:0007669"/>
    <property type="project" value="InterPro"/>
</dbReference>
<dbReference type="InterPro" id="IPR011059">
    <property type="entry name" value="Metal-dep_hydrolase_composite"/>
</dbReference>
<accession>A0A9X1B5C0</accession>
<dbReference type="Gene3D" id="3.20.20.140">
    <property type="entry name" value="Metal-dependent hydrolases"/>
    <property type="match status" value="1"/>
</dbReference>
<evidence type="ECO:0000313" key="3">
    <source>
        <dbReference type="EMBL" id="MBK1620355.1"/>
    </source>
</evidence>
<keyword evidence="3" id="KW-0378">Hydrolase</keyword>
<sequence length="465" mass="49781">MWYPLNIAFLILMCFTTAMAASADSSAPAPAPAPKPTPTHRVLFEAVRVFDGTAEQLTEPMQVLVVGNRIVQLSAEPIAPPAELELTCIQGAGRTLMPGLIDAHTHVMYATLSQQAILTSDLGFLNVAATKAAADMLLRGFTSIRDLGGPVFGLKRGIDLGLVPGPRIWPAGAFISQSGGHGDFRLPSELPAAPDAFSFSERVGAAVIADSPDAVRKRAREQLALGASQIKLMAGGGVASSYDPLDVTQYTVPELRAAVEAAENWGTYVAVHAYTPRAVRQAIEAGVASIEHGQLLDEATVRLIAEQDLWWSLQPFIDDQPSPYAEGSMNRRKQLAMYAGTDRAYRLAKQFGVKTAWGTDILFNAENAKRQGAKLAAMTRWYTPAEALRMATADNAELLALSGPRSPYEGKLGVVEEGALADLLLVDGNPLEDLSLVADPANNFLVIMKDGSIYKNTAVQSLQQK</sequence>
<reference evidence="3 4" key="1">
    <citation type="journal article" date="2020" name="Microorganisms">
        <title>Osmotic Adaptation and Compatible Solute Biosynthesis of Phototrophic Bacteria as Revealed from Genome Analyses.</title>
        <authorList>
            <person name="Imhoff J.F."/>
            <person name="Rahn T."/>
            <person name="Kunzel S."/>
            <person name="Keller A."/>
            <person name="Neulinger S.C."/>
        </authorList>
    </citation>
    <scope>NUCLEOTIDE SEQUENCE [LARGE SCALE GENOMIC DNA]</scope>
    <source>
        <strain evidence="3 4">DSM 25653</strain>
    </source>
</reference>
<dbReference type="RefSeq" id="WP_242479508.1">
    <property type="nucleotide sequence ID" value="NZ_NRRY01000037.1"/>
</dbReference>
<feature type="domain" description="Amidohydrolase-related" evidence="2">
    <location>
        <begin position="95"/>
        <end position="442"/>
    </location>
</feature>
<dbReference type="InterPro" id="IPR032466">
    <property type="entry name" value="Metal_Hydrolase"/>
</dbReference>
<evidence type="ECO:0000259" key="2">
    <source>
        <dbReference type="Pfam" id="PF01979"/>
    </source>
</evidence>
<dbReference type="SUPFAM" id="SSF51338">
    <property type="entry name" value="Composite domain of metallo-dependent hydrolases"/>
    <property type="match status" value="2"/>
</dbReference>
<evidence type="ECO:0000313" key="4">
    <source>
        <dbReference type="Proteomes" id="UP001138768"/>
    </source>
</evidence>
<dbReference type="AlphaFoldDB" id="A0A9X1B5C0"/>
<evidence type="ECO:0000256" key="1">
    <source>
        <dbReference type="SAM" id="SignalP"/>
    </source>
</evidence>
<name>A0A9X1B5C0_9GAMM</name>
<gene>
    <name evidence="3" type="ORF">CKO42_18305</name>
</gene>
<dbReference type="Pfam" id="PF01979">
    <property type="entry name" value="Amidohydro_1"/>
    <property type="match status" value="1"/>
</dbReference>
<feature type="chain" id="PRO_5040962923" evidence="1">
    <location>
        <begin position="21"/>
        <end position="465"/>
    </location>
</feature>
<dbReference type="Gene3D" id="2.30.40.10">
    <property type="entry name" value="Urease, subunit C, domain 1"/>
    <property type="match status" value="1"/>
</dbReference>
<dbReference type="SUPFAM" id="SSF51556">
    <property type="entry name" value="Metallo-dependent hydrolases"/>
    <property type="match status" value="1"/>
</dbReference>
<dbReference type="CDD" id="cd01299">
    <property type="entry name" value="Met_dep_hydrolase_A"/>
    <property type="match status" value="1"/>
</dbReference>